<dbReference type="PROSITE" id="PS00753">
    <property type="entry name" value="XPA_2"/>
    <property type="match status" value="1"/>
</dbReference>
<dbReference type="InterPro" id="IPR051488">
    <property type="entry name" value="WD_repeat_striatin"/>
</dbReference>
<accession>A0AAN7H7V1</accession>
<dbReference type="Gene3D" id="3.90.530.10">
    <property type="entry name" value="XPA C-terminal domain"/>
    <property type="match status" value="1"/>
</dbReference>
<evidence type="ECO:0000256" key="18">
    <source>
        <dbReference type="SAM" id="MobiDB-lite"/>
    </source>
</evidence>
<dbReference type="Pfam" id="PF00400">
    <property type="entry name" value="WD40"/>
    <property type="match status" value="4"/>
</dbReference>
<dbReference type="Pfam" id="PF05181">
    <property type="entry name" value="XPA_C"/>
    <property type="match status" value="1"/>
</dbReference>
<feature type="compositionally biased region" description="Polar residues" evidence="18">
    <location>
        <begin position="750"/>
        <end position="761"/>
    </location>
</feature>
<evidence type="ECO:0000256" key="17">
    <source>
        <dbReference type="SAM" id="Coils"/>
    </source>
</evidence>
<feature type="repeat" description="WD" evidence="16">
    <location>
        <begin position="965"/>
        <end position="993"/>
    </location>
</feature>
<reference evidence="21" key="1">
    <citation type="journal article" date="2023" name="Mol. Phylogenet. Evol.">
        <title>Genome-scale phylogeny and comparative genomics of the fungal order Sordariales.</title>
        <authorList>
            <person name="Hensen N."/>
            <person name="Bonometti L."/>
            <person name="Westerberg I."/>
            <person name="Brannstrom I.O."/>
            <person name="Guillou S."/>
            <person name="Cros-Aarteil S."/>
            <person name="Calhoun S."/>
            <person name="Haridas S."/>
            <person name="Kuo A."/>
            <person name="Mondo S."/>
            <person name="Pangilinan J."/>
            <person name="Riley R."/>
            <person name="LaButti K."/>
            <person name="Andreopoulos B."/>
            <person name="Lipzen A."/>
            <person name="Chen C."/>
            <person name="Yan M."/>
            <person name="Daum C."/>
            <person name="Ng V."/>
            <person name="Clum A."/>
            <person name="Steindorff A."/>
            <person name="Ohm R.A."/>
            <person name="Martin F."/>
            <person name="Silar P."/>
            <person name="Natvig D.O."/>
            <person name="Lalanne C."/>
            <person name="Gautier V."/>
            <person name="Ament-Velasquez S.L."/>
            <person name="Kruys A."/>
            <person name="Hutchinson M.I."/>
            <person name="Powell A.J."/>
            <person name="Barry K."/>
            <person name="Miller A.N."/>
            <person name="Grigoriev I.V."/>
            <person name="Debuchy R."/>
            <person name="Gladieux P."/>
            <person name="Hiltunen Thoren M."/>
            <person name="Johannesson H."/>
        </authorList>
    </citation>
    <scope>NUCLEOTIDE SEQUENCE</scope>
    <source>
        <strain evidence="21">CBS 532.94</strain>
    </source>
</reference>
<evidence type="ECO:0000256" key="8">
    <source>
        <dbReference type="ARBA" id="ARBA00022771"/>
    </source>
</evidence>
<feature type="domain" description="XPA C-terminal" evidence="19">
    <location>
        <begin position="236"/>
        <end position="286"/>
    </location>
</feature>
<dbReference type="Pfam" id="PF08232">
    <property type="entry name" value="Striatin"/>
    <property type="match status" value="1"/>
</dbReference>
<evidence type="ECO:0000256" key="1">
    <source>
        <dbReference type="ARBA" id="ARBA00004123"/>
    </source>
</evidence>
<keyword evidence="9" id="KW-0862">Zinc</keyword>
<feature type="region of interest" description="Disordered" evidence="18">
    <location>
        <begin position="987"/>
        <end position="1029"/>
    </location>
</feature>
<comment type="similarity">
    <text evidence="2">Belongs to the XPA family.</text>
</comment>
<dbReference type="GO" id="GO:0003684">
    <property type="term" value="F:damaged DNA binding"/>
    <property type="evidence" value="ECO:0007669"/>
    <property type="project" value="InterPro"/>
</dbReference>
<evidence type="ECO:0000256" key="14">
    <source>
        <dbReference type="ARBA" id="ARBA00023242"/>
    </source>
</evidence>
<dbReference type="PRINTS" id="PR00320">
    <property type="entry name" value="GPROTEINBRPT"/>
</dbReference>
<dbReference type="SMART" id="SM00320">
    <property type="entry name" value="WD40"/>
    <property type="match status" value="7"/>
</dbReference>
<evidence type="ECO:0000256" key="6">
    <source>
        <dbReference type="ARBA" id="ARBA00022737"/>
    </source>
</evidence>
<evidence type="ECO:0000256" key="10">
    <source>
        <dbReference type="ARBA" id="ARBA00022860"/>
    </source>
</evidence>
<evidence type="ECO:0000256" key="16">
    <source>
        <dbReference type="PROSITE-ProRule" id="PRU00221"/>
    </source>
</evidence>
<protein>
    <recommendedName>
        <fullName evidence="15">DNA repair protein RAD14</fullName>
    </recommendedName>
</protein>
<gene>
    <name evidence="21" type="ORF">C8A03DRAFT_43126</name>
</gene>
<evidence type="ECO:0000256" key="4">
    <source>
        <dbReference type="ARBA" id="ARBA00022574"/>
    </source>
</evidence>
<proteinExistence type="inferred from homology"/>
<dbReference type="Proteomes" id="UP001303760">
    <property type="component" value="Unassembled WGS sequence"/>
</dbReference>
<dbReference type="SUPFAM" id="SSF46955">
    <property type="entry name" value="Putative DNA-binding domain"/>
    <property type="match status" value="1"/>
</dbReference>
<organism evidence="21 22">
    <name type="scientific">Achaetomium macrosporum</name>
    <dbReference type="NCBI Taxonomy" id="79813"/>
    <lineage>
        <taxon>Eukaryota</taxon>
        <taxon>Fungi</taxon>
        <taxon>Dikarya</taxon>
        <taxon>Ascomycota</taxon>
        <taxon>Pezizomycotina</taxon>
        <taxon>Sordariomycetes</taxon>
        <taxon>Sordariomycetidae</taxon>
        <taxon>Sordariales</taxon>
        <taxon>Chaetomiaceae</taxon>
        <taxon>Achaetomium</taxon>
    </lineage>
</organism>
<evidence type="ECO:0000256" key="13">
    <source>
        <dbReference type="ARBA" id="ARBA00023204"/>
    </source>
</evidence>
<evidence type="ECO:0000259" key="20">
    <source>
        <dbReference type="Pfam" id="PF08232"/>
    </source>
</evidence>
<feature type="compositionally biased region" description="Basic residues" evidence="18">
    <location>
        <begin position="782"/>
        <end position="795"/>
    </location>
</feature>
<name>A0AAN7H7V1_9PEZI</name>
<comment type="caution">
    <text evidence="21">The sequence shown here is derived from an EMBL/GenBank/DDBJ whole genome shotgun (WGS) entry which is preliminary data.</text>
</comment>
<dbReference type="GO" id="GO:0005516">
    <property type="term" value="F:calmodulin binding"/>
    <property type="evidence" value="ECO:0007669"/>
    <property type="project" value="UniProtKB-KW"/>
</dbReference>
<evidence type="ECO:0000256" key="3">
    <source>
        <dbReference type="ARBA" id="ARBA00009616"/>
    </source>
</evidence>
<keyword evidence="14" id="KW-0539">Nucleus</keyword>
<dbReference type="SUPFAM" id="SSF50978">
    <property type="entry name" value="WD40 repeat-like"/>
    <property type="match status" value="1"/>
</dbReference>
<keyword evidence="11 17" id="KW-0175">Coiled coil</keyword>
<evidence type="ECO:0000256" key="9">
    <source>
        <dbReference type="ARBA" id="ARBA00022833"/>
    </source>
</evidence>
<dbReference type="Gene3D" id="2.130.10.10">
    <property type="entry name" value="YVTN repeat-like/Quinoprotein amine dehydrogenase"/>
    <property type="match status" value="2"/>
</dbReference>
<keyword evidence="22" id="KW-1185">Reference proteome</keyword>
<feature type="region of interest" description="Disordered" evidence="18">
    <location>
        <begin position="544"/>
        <end position="569"/>
    </location>
</feature>
<comment type="subcellular location">
    <subcellularLocation>
        <location evidence="1">Nucleus</location>
    </subcellularLocation>
</comment>
<dbReference type="InterPro" id="IPR020472">
    <property type="entry name" value="WD40_PAC1"/>
</dbReference>
<feature type="region of interest" description="Disordered" evidence="18">
    <location>
        <begin position="1"/>
        <end position="111"/>
    </location>
</feature>
<dbReference type="InterPro" id="IPR009061">
    <property type="entry name" value="DNA-bd_dom_put_sf"/>
</dbReference>
<feature type="compositionally biased region" description="Low complexity" evidence="18">
    <location>
        <begin position="994"/>
        <end position="1009"/>
    </location>
</feature>
<evidence type="ECO:0000313" key="22">
    <source>
        <dbReference type="Proteomes" id="UP001303760"/>
    </source>
</evidence>
<evidence type="ECO:0000259" key="19">
    <source>
        <dbReference type="Pfam" id="PF05181"/>
    </source>
</evidence>
<comment type="similarity">
    <text evidence="3">Belongs to the WD repeat striatin family.</text>
</comment>
<feature type="domain" description="Striatin N-terminal" evidence="20">
    <location>
        <begin position="455"/>
        <end position="594"/>
    </location>
</feature>
<evidence type="ECO:0000256" key="7">
    <source>
        <dbReference type="ARBA" id="ARBA00022763"/>
    </source>
</evidence>
<dbReference type="GO" id="GO:0006289">
    <property type="term" value="P:nucleotide-excision repair"/>
    <property type="evidence" value="ECO:0007669"/>
    <property type="project" value="InterPro"/>
</dbReference>
<sequence>MERPGTPPTQARVSRRPPSPPTPEVTRRIEESRLRAKAIRDQREAEQRSAGISPEPRTASGIIATHDIQLAGPAGKKRPYTSISRNDVPATNRDARTASPKDGATATKDSDLRPISRKFSKYVDYNFSAMTDTKGGFLSAEDDPWNKSMSTAAGPGGPAAEQKPAHMTAAEWERMQLIRKLQRNKTGPFEPSISALADEKTRKRCRECRSLEIDFVWEEVFGCAVCNSCKEKYPEKYSLLTKTECKEDYLLTDPELKDEELLPHLNKPNPHKSHWHDMMLFLRYQVEDYAFNHKWGSAEALDAEFEKREADKKRRKEAKFKEKLLDLKRKTRTDAFRRNNAKAGSSAAAAAGGLGKAAKFGDAVGGGGKHVHDWGRTVENEEGLTVKTCLTVKGISLTPNAPGRLAVPSSRDNWCCALSAPLRRASARSGVGVGTHEAGGIMGSNANQPPTTEYTLQGVMRFLQTEWHRHERDRNAWEIERQEMKSRIANLEGQARRADATQKALKKYVTILEKKVKDQAALLKSEKGIETEPKVDRTTLLLEKLRPSSDKPSAPSMEGGALEAGLADEEASRNELKSFLDQCQAEFTYLMITPANPIPPRESPPLPIIEDLREGDAFGQSLLDQSYQQGLRQQQQQQQQPPPPQQQQNHVREFLAHSRPAPAPNHQTPAPPAPGNFPVKPIDIQSAPMVRTSNTEHPPMAYGNSTDWPPAQSAKHLSRSEERGDGVEKRAVAETDSWDFNEANFPDTAAPNQPHQVSSTRPDTDVFPTAENIPKSPNRASLSHRRKSSNSMARRRSAEHELSLHALGPKPESSNFKLKFGLRGHLDTVRTVIFSGGGSPGEPEICTAGDDGTIKRFHLPDRHPGQMGTGGSDLDVTADFTHRGHAGAVLSLTSWSPSPNFSTGGRAQGDGWIFSGGQDATIRVWERGRVDPKATLDGHTDAVWALCVLPTNLGTIFGQSNTYGTPDRILLVSGAADGTVKIWAVSAPPQLTSPQPAGGRRAQGGRVRGNSMSSGSAFPNSPQPTTASSLPFHHTLVHTISRRNSKASPTCITPLSPNGETFVVSYSDAAIIVYDTRSGEEIGTMASLETYDGTVSTSVNAVVATTVGLDQPHQGMLSEEDTAGGGPTGGGRAMAGSGVEGVIISGHEDCYVRFFDANSGQCTYNMVAHPASISSLSLSPDGRELVSAGHDASLRFWSLEKRSCTQEITSHRVMRGEGVCTVVWSQDGRWVVSGGGDGVVKVFAR</sequence>
<feature type="compositionally biased region" description="Polar residues" evidence="18">
    <location>
        <begin position="1010"/>
        <end position="1029"/>
    </location>
</feature>
<keyword evidence="10" id="KW-0112">Calmodulin-binding</keyword>
<dbReference type="CDD" id="cd21077">
    <property type="entry name" value="DBD_Rad14"/>
    <property type="match status" value="1"/>
</dbReference>
<dbReference type="InterPro" id="IPR037129">
    <property type="entry name" value="XPA_sf"/>
</dbReference>
<keyword evidence="8" id="KW-0863">Zinc-finger</keyword>
<dbReference type="PANTHER" id="PTHR15653:SF0">
    <property type="entry name" value="CONNECTOR OF KINASE TO AP-1, ISOFORM E"/>
    <property type="match status" value="1"/>
</dbReference>
<keyword evidence="4 16" id="KW-0853">WD repeat</keyword>
<feature type="coiled-coil region" evidence="17">
    <location>
        <begin position="474"/>
        <end position="501"/>
    </location>
</feature>
<dbReference type="PANTHER" id="PTHR15653">
    <property type="entry name" value="STRIATIN"/>
    <property type="match status" value="1"/>
</dbReference>
<dbReference type="NCBIfam" id="TIGR00598">
    <property type="entry name" value="rad14"/>
    <property type="match status" value="1"/>
</dbReference>
<dbReference type="FunFam" id="3.90.530.10:FF:000003">
    <property type="entry name" value="Dna repair rad14 protein"/>
    <property type="match status" value="1"/>
</dbReference>
<evidence type="ECO:0000256" key="2">
    <source>
        <dbReference type="ARBA" id="ARBA00005548"/>
    </source>
</evidence>
<keyword evidence="12" id="KW-0238">DNA-binding</keyword>
<dbReference type="InterPro" id="IPR013258">
    <property type="entry name" value="Striatin_N"/>
</dbReference>
<dbReference type="InterPro" id="IPR000465">
    <property type="entry name" value="XPA/RAD14"/>
</dbReference>
<dbReference type="InterPro" id="IPR001680">
    <property type="entry name" value="WD40_rpt"/>
</dbReference>
<dbReference type="PROSITE" id="PS50082">
    <property type="entry name" value="WD_REPEATS_2"/>
    <property type="match status" value="2"/>
</dbReference>
<keyword evidence="6" id="KW-0677">Repeat</keyword>
<evidence type="ECO:0000256" key="5">
    <source>
        <dbReference type="ARBA" id="ARBA00022723"/>
    </source>
</evidence>
<feature type="compositionally biased region" description="Basic and acidic residues" evidence="18">
    <location>
        <begin position="718"/>
        <end position="733"/>
    </location>
</feature>
<dbReference type="InterPro" id="IPR022658">
    <property type="entry name" value="XPA_CS"/>
</dbReference>
<dbReference type="Gene3D" id="1.20.5.300">
    <property type="match status" value="1"/>
</dbReference>
<evidence type="ECO:0000256" key="12">
    <source>
        <dbReference type="ARBA" id="ARBA00023125"/>
    </source>
</evidence>
<dbReference type="GO" id="GO:0008270">
    <property type="term" value="F:zinc ion binding"/>
    <property type="evidence" value="ECO:0007669"/>
    <property type="project" value="UniProtKB-KW"/>
</dbReference>
<dbReference type="PROSITE" id="PS50294">
    <property type="entry name" value="WD_REPEATS_REGION"/>
    <property type="match status" value="1"/>
</dbReference>
<dbReference type="InterPro" id="IPR015943">
    <property type="entry name" value="WD40/YVTN_repeat-like_dom_sf"/>
</dbReference>
<evidence type="ECO:0000256" key="11">
    <source>
        <dbReference type="ARBA" id="ARBA00023054"/>
    </source>
</evidence>
<dbReference type="AlphaFoldDB" id="A0AAN7H7V1"/>
<evidence type="ECO:0000256" key="15">
    <source>
        <dbReference type="ARBA" id="ARBA00072989"/>
    </source>
</evidence>
<feature type="repeat" description="WD" evidence="16">
    <location>
        <begin position="1166"/>
        <end position="1207"/>
    </location>
</feature>
<dbReference type="InterPro" id="IPR036322">
    <property type="entry name" value="WD40_repeat_dom_sf"/>
</dbReference>
<keyword evidence="5" id="KW-0479">Metal-binding</keyword>
<evidence type="ECO:0000313" key="21">
    <source>
        <dbReference type="EMBL" id="KAK4239236.1"/>
    </source>
</evidence>
<dbReference type="EMBL" id="MU860069">
    <property type="protein sequence ID" value="KAK4239236.1"/>
    <property type="molecule type" value="Genomic_DNA"/>
</dbReference>
<dbReference type="InterPro" id="IPR022656">
    <property type="entry name" value="XPA_C"/>
</dbReference>
<keyword evidence="13" id="KW-0234">DNA repair</keyword>
<reference evidence="21" key="2">
    <citation type="submission" date="2023-05" db="EMBL/GenBank/DDBJ databases">
        <authorList>
            <consortium name="Lawrence Berkeley National Laboratory"/>
            <person name="Steindorff A."/>
            <person name="Hensen N."/>
            <person name="Bonometti L."/>
            <person name="Westerberg I."/>
            <person name="Brannstrom I.O."/>
            <person name="Guillou S."/>
            <person name="Cros-Aarteil S."/>
            <person name="Calhoun S."/>
            <person name="Haridas S."/>
            <person name="Kuo A."/>
            <person name="Mondo S."/>
            <person name="Pangilinan J."/>
            <person name="Riley R."/>
            <person name="Labutti K."/>
            <person name="Andreopoulos B."/>
            <person name="Lipzen A."/>
            <person name="Chen C."/>
            <person name="Yanf M."/>
            <person name="Daum C."/>
            <person name="Ng V."/>
            <person name="Clum A."/>
            <person name="Ohm R."/>
            <person name="Martin F."/>
            <person name="Silar P."/>
            <person name="Natvig D."/>
            <person name="Lalanne C."/>
            <person name="Gautier V."/>
            <person name="Ament-Velasquez S.L."/>
            <person name="Kruys A."/>
            <person name="Hutchinson M.I."/>
            <person name="Powell A.J."/>
            <person name="Barry K."/>
            <person name="Miller A.N."/>
            <person name="Grigoriev I.V."/>
            <person name="Debuchy R."/>
            <person name="Gladieux P."/>
            <person name="Thoren M.H."/>
            <person name="Johannesson H."/>
        </authorList>
    </citation>
    <scope>NUCLEOTIDE SEQUENCE</scope>
    <source>
        <strain evidence="21">CBS 532.94</strain>
    </source>
</reference>
<keyword evidence="7" id="KW-0227">DNA damage</keyword>
<feature type="region of interest" description="Disordered" evidence="18">
    <location>
        <begin position="627"/>
        <end position="801"/>
    </location>
</feature>
<feature type="compositionally biased region" description="Basic and acidic residues" evidence="18">
    <location>
        <begin position="25"/>
        <end position="47"/>
    </location>
</feature>
<dbReference type="GO" id="GO:0005634">
    <property type="term" value="C:nucleus"/>
    <property type="evidence" value="ECO:0007669"/>
    <property type="project" value="UniProtKB-SubCell"/>
</dbReference>